<dbReference type="AlphaFoldDB" id="A0AAX4L0F6"/>
<protein>
    <submittedName>
        <fullName evidence="3">ATP-binding protein</fullName>
    </submittedName>
</protein>
<dbReference type="GO" id="GO:0005524">
    <property type="term" value="F:ATP binding"/>
    <property type="evidence" value="ECO:0007669"/>
    <property type="project" value="UniProtKB-KW"/>
</dbReference>
<dbReference type="InterPro" id="IPR004256">
    <property type="entry name" value="DUF234"/>
</dbReference>
<dbReference type="Proteomes" id="UP001432202">
    <property type="component" value="Chromosome"/>
</dbReference>
<accession>A0AAX4L0F6</accession>
<keyword evidence="3" id="KW-0067">ATP-binding</keyword>
<keyword evidence="3" id="KW-0547">Nucleotide-binding</keyword>
<dbReference type="RefSeq" id="WP_338599121.1">
    <property type="nucleotide sequence ID" value="NZ_CP146016.1"/>
</dbReference>
<dbReference type="SUPFAM" id="SSF52540">
    <property type="entry name" value="P-loop containing nucleoside triphosphate hydrolases"/>
    <property type="match status" value="1"/>
</dbReference>
<dbReference type="EMBL" id="CP146016">
    <property type="protein sequence ID" value="WWQ59673.1"/>
    <property type="molecule type" value="Genomic_DNA"/>
</dbReference>
<dbReference type="Gene3D" id="3.40.50.300">
    <property type="entry name" value="P-loop containing nucleotide triphosphate hydrolases"/>
    <property type="match status" value="1"/>
</dbReference>
<dbReference type="Pfam" id="PF03008">
    <property type="entry name" value="DUF234"/>
    <property type="match status" value="1"/>
</dbReference>
<name>A0AAX4L0F6_9CREN</name>
<dbReference type="PANTHER" id="PTHR34704">
    <property type="entry name" value="ATPASE"/>
    <property type="match status" value="1"/>
</dbReference>
<evidence type="ECO:0000313" key="3">
    <source>
        <dbReference type="EMBL" id="WWQ59673.1"/>
    </source>
</evidence>
<dbReference type="PANTHER" id="PTHR34704:SF1">
    <property type="entry name" value="ATPASE"/>
    <property type="match status" value="1"/>
</dbReference>
<feature type="domain" description="DUF234" evidence="2">
    <location>
        <begin position="301"/>
        <end position="377"/>
    </location>
</feature>
<evidence type="ECO:0000259" key="2">
    <source>
        <dbReference type="Pfam" id="PF03008"/>
    </source>
</evidence>
<gene>
    <name evidence="3" type="ORF">V6M85_09305</name>
</gene>
<evidence type="ECO:0000259" key="1">
    <source>
        <dbReference type="Pfam" id="PF01637"/>
    </source>
</evidence>
<dbReference type="InterPro" id="IPR027417">
    <property type="entry name" value="P-loop_NTPase"/>
</dbReference>
<feature type="domain" description="ATPase" evidence="1">
    <location>
        <begin position="8"/>
        <end position="197"/>
    </location>
</feature>
<dbReference type="InterPro" id="IPR011579">
    <property type="entry name" value="ATPase_dom"/>
</dbReference>
<proteinExistence type="predicted"/>
<reference evidence="3 4" key="1">
    <citation type="submission" date="2024-02" db="EMBL/GenBank/DDBJ databases">
        <title>STSV induces naive adaptation in Sulfolobus.</title>
        <authorList>
            <person name="Xiang X."/>
            <person name="Song M."/>
        </authorList>
    </citation>
    <scope>NUCLEOTIDE SEQUENCE [LARGE SCALE GENOMIC DNA]</scope>
    <source>
        <strain evidence="3 4">RT2</strain>
    </source>
</reference>
<keyword evidence="4" id="KW-1185">Reference proteome</keyword>
<dbReference type="GeneID" id="89336964"/>
<sequence>MIFVNMIFIDRERELESLRQRLNSPNFELIIIYGRRRIGKTTLILKATENTENSIYYLATEGNNLQKFKEISRKKFPEIEYIKEDWEALFNFLKDKVIIIDEFPYMIEEDKTIISTFQRIVDNILKNSKTKLVLLGSSISIMENALSYKSPLYGRRTASMKIKELKFKDLKYYNLSIEEAIKIYGFAGGVPFYLNKVRTPFYNWINEELKKPDSFIKDEIDFLLRYEFKDISTYKEILFAISLGKNTLGEIKDFVKVKGDISSYLKKLERIELISREVPVTEGIRSKRGRYIIVDNFTNFWFRFIYPNLSLIEEGKYEIDEKEYNEYLGLVFEKICREYIKDKYNVKKIGKQWWKDIEIDILALGDMKIAGECKWSENVNPVKILSNLEEKLKKLDISVDKYIIFARSFSNNEKIDKAEFIDIKNIRKWFFS</sequence>
<dbReference type="Pfam" id="PF01637">
    <property type="entry name" value="ATPase_2"/>
    <property type="match status" value="1"/>
</dbReference>
<organism evidence="3 4">
    <name type="scientific">Sulfolobus tengchongensis</name>
    <dbReference type="NCBI Taxonomy" id="207809"/>
    <lineage>
        <taxon>Archaea</taxon>
        <taxon>Thermoproteota</taxon>
        <taxon>Thermoprotei</taxon>
        <taxon>Sulfolobales</taxon>
        <taxon>Sulfolobaceae</taxon>
        <taxon>Sulfolobus</taxon>
    </lineage>
</organism>
<evidence type="ECO:0000313" key="4">
    <source>
        <dbReference type="Proteomes" id="UP001432202"/>
    </source>
</evidence>